<gene>
    <name evidence="2" type="ORF">P691DRAFT_801251</name>
</gene>
<feature type="transmembrane region" description="Helical" evidence="1">
    <location>
        <begin position="20"/>
        <end position="39"/>
    </location>
</feature>
<accession>A0A9P5WZQ0</accession>
<keyword evidence="3" id="KW-1185">Reference proteome</keyword>
<name>A0A9P5WZQ0_9AGAR</name>
<evidence type="ECO:0000256" key="1">
    <source>
        <dbReference type="SAM" id="Phobius"/>
    </source>
</evidence>
<reference evidence="2" key="1">
    <citation type="submission" date="2020-11" db="EMBL/GenBank/DDBJ databases">
        <authorList>
            <consortium name="DOE Joint Genome Institute"/>
            <person name="Ahrendt S."/>
            <person name="Riley R."/>
            <person name="Andreopoulos W."/>
            <person name="Labutti K."/>
            <person name="Pangilinan J."/>
            <person name="Ruiz-Duenas F.J."/>
            <person name="Barrasa J.M."/>
            <person name="Sanchez-Garcia M."/>
            <person name="Camarero S."/>
            <person name="Miyauchi S."/>
            <person name="Serrano A."/>
            <person name="Linde D."/>
            <person name="Babiker R."/>
            <person name="Drula E."/>
            <person name="Ayuso-Fernandez I."/>
            <person name="Pacheco R."/>
            <person name="Padilla G."/>
            <person name="Ferreira P."/>
            <person name="Barriuso J."/>
            <person name="Kellner H."/>
            <person name="Castanera R."/>
            <person name="Alfaro M."/>
            <person name="Ramirez L."/>
            <person name="Pisabarro A.G."/>
            <person name="Kuo A."/>
            <person name="Tritt A."/>
            <person name="Lipzen A."/>
            <person name="He G."/>
            <person name="Yan M."/>
            <person name="Ng V."/>
            <person name="Cullen D."/>
            <person name="Martin F."/>
            <person name="Rosso M.-N."/>
            <person name="Henrissat B."/>
            <person name="Hibbett D."/>
            <person name="Martinez A.T."/>
            <person name="Grigoriev I.V."/>
        </authorList>
    </citation>
    <scope>NUCLEOTIDE SEQUENCE</scope>
    <source>
        <strain evidence="2">MF-IS2</strain>
    </source>
</reference>
<protein>
    <submittedName>
        <fullName evidence="2">Uncharacterized protein</fullName>
    </submittedName>
</protein>
<comment type="caution">
    <text evidence="2">The sequence shown here is derived from an EMBL/GenBank/DDBJ whole genome shotgun (WGS) entry which is preliminary data.</text>
</comment>
<evidence type="ECO:0000313" key="2">
    <source>
        <dbReference type="EMBL" id="KAF9440801.1"/>
    </source>
</evidence>
<keyword evidence="1" id="KW-1133">Transmembrane helix</keyword>
<proteinExistence type="predicted"/>
<sequence>MWIGLFFKYPTRDLYMTIHFSAILINIETMAQSLGVIAISQRSSLFRDILDIVLELIPFSSRADALFLHDRPGR</sequence>
<organism evidence="2 3">
    <name type="scientific">Macrolepiota fuliginosa MF-IS2</name>
    <dbReference type="NCBI Taxonomy" id="1400762"/>
    <lineage>
        <taxon>Eukaryota</taxon>
        <taxon>Fungi</taxon>
        <taxon>Dikarya</taxon>
        <taxon>Basidiomycota</taxon>
        <taxon>Agaricomycotina</taxon>
        <taxon>Agaricomycetes</taxon>
        <taxon>Agaricomycetidae</taxon>
        <taxon>Agaricales</taxon>
        <taxon>Agaricineae</taxon>
        <taxon>Agaricaceae</taxon>
        <taxon>Macrolepiota</taxon>
    </lineage>
</organism>
<dbReference type="AlphaFoldDB" id="A0A9P5WZQ0"/>
<keyword evidence="1" id="KW-0472">Membrane</keyword>
<dbReference type="EMBL" id="MU152254">
    <property type="protein sequence ID" value="KAF9440801.1"/>
    <property type="molecule type" value="Genomic_DNA"/>
</dbReference>
<keyword evidence="1" id="KW-0812">Transmembrane</keyword>
<evidence type="ECO:0000313" key="3">
    <source>
        <dbReference type="Proteomes" id="UP000807342"/>
    </source>
</evidence>
<dbReference type="Proteomes" id="UP000807342">
    <property type="component" value="Unassembled WGS sequence"/>
</dbReference>